<evidence type="ECO:0000313" key="4">
    <source>
        <dbReference type="Proteomes" id="UP000317977"/>
    </source>
</evidence>
<dbReference type="Pfam" id="PF01381">
    <property type="entry name" value="HTH_3"/>
    <property type="match status" value="1"/>
</dbReference>
<dbReference type="EMBL" id="SJPX01000002">
    <property type="protein sequence ID" value="TWU55933.1"/>
    <property type="molecule type" value="Genomic_DNA"/>
</dbReference>
<dbReference type="InterPro" id="IPR010982">
    <property type="entry name" value="Lambda_DNA-bd_dom_sf"/>
</dbReference>
<comment type="caution">
    <text evidence="3">The sequence shown here is derived from an EMBL/GenBank/DDBJ whole genome shotgun (WGS) entry which is preliminary data.</text>
</comment>
<accession>A0A5C6F289</accession>
<sequence>MDQIELEFGKVVRKYREKAGHSQEGFADVAGLHRTYISSIELGKVQVGIGVAEKLAIALDVPLSKLFREIERRRDNQSG</sequence>
<evidence type="ECO:0000313" key="3">
    <source>
        <dbReference type="EMBL" id="TWU55933.1"/>
    </source>
</evidence>
<dbReference type="PROSITE" id="PS50943">
    <property type="entry name" value="HTH_CROC1"/>
    <property type="match status" value="1"/>
</dbReference>
<dbReference type="CDD" id="cd00093">
    <property type="entry name" value="HTH_XRE"/>
    <property type="match status" value="1"/>
</dbReference>
<evidence type="ECO:0000256" key="1">
    <source>
        <dbReference type="ARBA" id="ARBA00023125"/>
    </source>
</evidence>
<reference evidence="3 4" key="1">
    <citation type="submission" date="2019-02" db="EMBL/GenBank/DDBJ databases">
        <title>Deep-cultivation of Planctomycetes and their phenomic and genomic characterization uncovers novel biology.</title>
        <authorList>
            <person name="Wiegand S."/>
            <person name="Jogler M."/>
            <person name="Boedeker C."/>
            <person name="Pinto D."/>
            <person name="Vollmers J."/>
            <person name="Rivas-Marin E."/>
            <person name="Kohn T."/>
            <person name="Peeters S.H."/>
            <person name="Heuer A."/>
            <person name="Rast P."/>
            <person name="Oberbeckmann S."/>
            <person name="Bunk B."/>
            <person name="Jeske O."/>
            <person name="Meyerdierks A."/>
            <person name="Storesund J.E."/>
            <person name="Kallscheuer N."/>
            <person name="Luecker S."/>
            <person name="Lage O.M."/>
            <person name="Pohl T."/>
            <person name="Merkel B.J."/>
            <person name="Hornburger P."/>
            <person name="Mueller R.-W."/>
            <person name="Bruemmer F."/>
            <person name="Labrenz M."/>
            <person name="Spormann A.M."/>
            <person name="Op Den Camp H."/>
            <person name="Overmann J."/>
            <person name="Amann R."/>
            <person name="Jetten M.S.M."/>
            <person name="Mascher T."/>
            <person name="Medema M.H."/>
            <person name="Devos D.P."/>
            <person name="Kaster A.-K."/>
            <person name="Ovreas L."/>
            <person name="Rohde M."/>
            <person name="Galperin M.Y."/>
            <person name="Jogler C."/>
        </authorList>
    </citation>
    <scope>NUCLEOTIDE SEQUENCE [LARGE SCALE GENOMIC DNA]</scope>
    <source>
        <strain evidence="3 4">Poly59</strain>
    </source>
</reference>
<dbReference type="Gene3D" id="1.10.260.40">
    <property type="entry name" value="lambda repressor-like DNA-binding domains"/>
    <property type="match status" value="1"/>
</dbReference>
<dbReference type="OrthoDB" id="9814553at2"/>
<keyword evidence="4" id="KW-1185">Reference proteome</keyword>
<dbReference type="InterPro" id="IPR050807">
    <property type="entry name" value="TransReg_Diox_bact_type"/>
</dbReference>
<dbReference type="GO" id="GO:0005829">
    <property type="term" value="C:cytosol"/>
    <property type="evidence" value="ECO:0007669"/>
    <property type="project" value="TreeGrafter"/>
</dbReference>
<dbReference type="PANTHER" id="PTHR46797">
    <property type="entry name" value="HTH-TYPE TRANSCRIPTIONAL REGULATOR"/>
    <property type="match status" value="1"/>
</dbReference>
<gene>
    <name evidence="3" type="ORF">Poly59_22360</name>
</gene>
<dbReference type="GO" id="GO:0003700">
    <property type="term" value="F:DNA-binding transcription factor activity"/>
    <property type="evidence" value="ECO:0007669"/>
    <property type="project" value="TreeGrafter"/>
</dbReference>
<organism evidence="3 4">
    <name type="scientific">Rubripirellula reticaptiva</name>
    <dbReference type="NCBI Taxonomy" id="2528013"/>
    <lineage>
        <taxon>Bacteria</taxon>
        <taxon>Pseudomonadati</taxon>
        <taxon>Planctomycetota</taxon>
        <taxon>Planctomycetia</taxon>
        <taxon>Pirellulales</taxon>
        <taxon>Pirellulaceae</taxon>
        <taxon>Rubripirellula</taxon>
    </lineage>
</organism>
<keyword evidence="1 3" id="KW-0238">DNA-binding</keyword>
<dbReference type="RefSeq" id="WP_146534037.1">
    <property type="nucleotide sequence ID" value="NZ_SJPX01000002.1"/>
</dbReference>
<dbReference type="GO" id="GO:0003677">
    <property type="term" value="F:DNA binding"/>
    <property type="evidence" value="ECO:0007669"/>
    <property type="project" value="UniProtKB-KW"/>
</dbReference>
<protein>
    <submittedName>
        <fullName evidence="3">DNA-binding transcriptional repressor PuuR</fullName>
    </submittedName>
</protein>
<name>A0A5C6F289_9BACT</name>
<dbReference type="SUPFAM" id="SSF47413">
    <property type="entry name" value="lambda repressor-like DNA-binding domains"/>
    <property type="match status" value="1"/>
</dbReference>
<dbReference type="SMART" id="SM00530">
    <property type="entry name" value="HTH_XRE"/>
    <property type="match status" value="1"/>
</dbReference>
<dbReference type="InterPro" id="IPR001387">
    <property type="entry name" value="Cro/C1-type_HTH"/>
</dbReference>
<dbReference type="Proteomes" id="UP000317977">
    <property type="component" value="Unassembled WGS sequence"/>
</dbReference>
<evidence type="ECO:0000259" key="2">
    <source>
        <dbReference type="PROSITE" id="PS50943"/>
    </source>
</evidence>
<dbReference type="PANTHER" id="PTHR46797:SF1">
    <property type="entry name" value="METHYLPHOSPHONATE SYNTHASE"/>
    <property type="match status" value="1"/>
</dbReference>
<feature type="domain" description="HTH cro/C1-type" evidence="2">
    <location>
        <begin position="12"/>
        <end position="66"/>
    </location>
</feature>
<dbReference type="AlphaFoldDB" id="A0A5C6F289"/>
<proteinExistence type="predicted"/>